<keyword evidence="3" id="KW-1185">Reference proteome</keyword>
<evidence type="ECO:0000313" key="3">
    <source>
        <dbReference type="Proteomes" id="UP000765509"/>
    </source>
</evidence>
<protein>
    <submittedName>
        <fullName evidence="2">Uncharacterized protein</fullName>
    </submittedName>
</protein>
<evidence type="ECO:0000313" key="2">
    <source>
        <dbReference type="EMBL" id="MBW0501449.1"/>
    </source>
</evidence>
<dbReference type="Proteomes" id="UP000765509">
    <property type="component" value="Unassembled WGS sequence"/>
</dbReference>
<feature type="compositionally biased region" description="Polar residues" evidence="1">
    <location>
        <begin position="61"/>
        <end position="95"/>
    </location>
</feature>
<accession>A0A9Q3DDW0</accession>
<proteinExistence type="predicted"/>
<organism evidence="2 3">
    <name type="scientific">Austropuccinia psidii MF-1</name>
    <dbReference type="NCBI Taxonomy" id="1389203"/>
    <lineage>
        <taxon>Eukaryota</taxon>
        <taxon>Fungi</taxon>
        <taxon>Dikarya</taxon>
        <taxon>Basidiomycota</taxon>
        <taxon>Pucciniomycotina</taxon>
        <taxon>Pucciniomycetes</taxon>
        <taxon>Pucciniales</taxon>
        <taxon>Sphaerophragmiaceae</taxon>
        <taxon>Austropuccinia</taxon>
    </lineage>
</organism>
<dbReference type="EMBL" id="AVOT02016328">
    <property type="protein sequence ID" value="MBW0501449.1"/>
    <property type="molecule type" value="Genomic_DNA"/>
</dbReference>
<evidence type="ECO:0000256" key="1">
    <source>
        <dbReference type="SAM" id="MobiDB-lite"/>
    </source>
</evidence>
<feature type="region of interest" description="Disordered" evidence="1">
    <location>
        <begin position="60"/>
        <end position="107"/>
    </location>
</feature>
<dbReference type="AlphaFoldDB" id="A0A9Q3DDW0"/>
<comment type="caution">
    <text evidence="2">The sequence shown here is derived from an EMBL/GenBank/DDBJ whole genome shotgun (WGS) entry which is preliminary data.</text>
</comment>
<sequence length="212" mass="23604">MHCTQKVPDAFRCVEKLPEFLPDCGKIPGTSQQFQVTQWMESIDGKEGNDSFNSRLEEKQPFTTQASAKNSPSSQQQQFQCEKAPTSSKQGQWKGTSHKILQPGLQNPKNSAGFHGECISDGQNNNGITEKGGSQVKISEIISDIFDSIPELYEAINDIKTHGSDENSSICNNLKKNNFILSQINETLRCFEKALRAIITSNNDNSYKNKIN</sequence>
<gene>
    <name evidence="2" type="ORF">O181_041164</name>
</gene>
<reference evidence="2" key="1">
    <citation type="submission" date="2021-03" db="EMBL/GenBank/DDBJ databases">
        <title>Draft genome sequence of rust myrtle Austropuccinia psidii MF-1, a brazilian biotype.</title>
        <authorList>
            <person name="Quecine M.C."/>
            <person name="Pachon D.M.R."/>
            <person name="Bonatelli M.L."/>
            <person name="Correr F.H."/>
            <person name="Franceschini L.M."/>
            <person name="Leite T.F."/>
            <person name="Margarido G.R.A."/>
            <person name="Almeida C.A."/>
            <person name="Ferrarezi J.A."/>
            <person name="Labate C.A."/>
        </authorList>
    </citation>
    <scope>NUCLEOTIDE SEQUENCE</scope>
    <source>
        <strain evidence="2">MF-1</strain>
    </source>
</reference>
<name>A0A9Q3DDW0_9BASI</name>